<dbReference type="OrthoDB" id="202825at2759"/>
<dbReference type="InterPro" id="IPR015408">
    <property type="entry name" value="Znf_Mcm10/DnaG"/>
</dbReference>
<feature type="compositionally biased region" description="Polar residues" evidence="2">
    <location>
        <begin position="108"/>
        <end position="137"/>
    </location>
</feature>
<feature type="domain" description="Zinc finger Mcm10/DnaG-type" evidence="3">
    <location>
        <begin position="425"/>
        <end position="470"/>
    </location>
</feature>
<feature type="region of interest" description="Disordered" evidence="2">
    <location>
        <begin position="473"/>
        <end position="492"/>
    </location>
</feature>
<dbReference type="AlphaFoldDB" id="A0A5C2SPX9"/>
<dbReference type="GO" id="GO:0003688">
    <property type="term" value="F:DNA replication origin binding"/>
    <property type="evidence" value="ECO:0007669"/>
    <property type="project" value="TreeGrafter"/>
</dbReference>
<dbReference type="GO" id="GO:0006270">
    <property type="term" value="P:DNA replication initiation"/>
    <property type="evidence" value="ECO:0007669"/>
    <property type="project" value="InterPro"/>
</dbReference>
<evidence type="ECO:0000313" key="4">
    <source>
        <dbReference type="EMBL" id="RPD65157.1"/>
    </source>
</evidence>
<gene>
    <name evidence="4" type="ORF">L227DRAFT_590680</name>
</gene>
<dbReference type="Pfam" id="PF09329">
    <property type="entry name" value="zf-primase"/>
    <property type="match status" value="1"/>
</dbReference>
<feature type="compositionally biased region" description="Basic and acidic residues" evidence="2">
    <location>
        <begin position="33"/>
        <end position="50"/>
    </location>
</feature>
<feature type="region of interest" description="Disordered" evidence="2">
    <location>
        <begin position="27"/>
        <end position="158"/>
    </location>
</feature>
<dbReference type="STRING" id="1328759.A0A5C2SPX9"/>
<evidence type="ECO:0000256" key="2">
    <source>
        <dbReference type="SAM" id="MobiDB-lite"/>
    </source>
</evidence>
<evidence type="ECO:0000256" key="1">
    <source>
        <dbReference type="ARBA" id="ARBA00009679"/>
    </source>
</evidence>
<feature type="compositionally biased region" description="Basic and acidic residues" evidence="2">
    <location>
        <begin position="575"/>
        <end position="606"/>
    </location>
</feature>
<evidence type="ECO:0000259" key="3">
    <source>
        <dbReference type="Pfam" id="PF09329"/>
    </source>
</evidence>
<proteinExistence type="inferred from homology"/>
<dbReference type="InterPro" id="IPR040184">
    <property type="entry name" value="Mcm10"/>
</dbReference>
<organism evidence="4 5">
    <name type="scientific">Lentinus tigrinus ALCF2SS1-6</name>
    <dbReference type="NCBI Taxonomy" id="1328759"/>
    <lineage>
        <taxon>Eukaryota</taxon>
        <taxon>Fungi</taxon>
        <taxon>Dikarya</taxon>
        <taxon>Basidiomycota</taxon>
        <taxon>Agaricomycotina</taxon>
        <taxon>Agaricomycetes</taxon>
        <taxon>Polyporales</taxon>
        <taxon>Polyporaceae</taxon>
        <taxon>Lentinus</taxon>
    </lineage>
</organism>
<sequence>MDSATSKKTAEQERQAEIRRQIALLQAQLGDTAHTEDSSSEQPSKRKTQEPHVLIPGTPSKRRKIAEQTTTSKPIPQAVRNKAAPTHTAFGPSFPLQKPNNAPPPAASSTVLQKLAQAHSQKSKGSSQEVITRSNSFAARPPPLASPPEHEAAESSARDDNLALIEDLLIGPTEHKPPFDDPHFEKLEPNSGIRLLSRAIPHDDFQDYLRGRYYLSPSKLYSVVRLLPNKQGYDVPVCGDWLTIAVVAERGQMKFTRAPVGVSRDDGAQRDDDRMDELPPLDGPPQAQAGPSRPFQRKKPQDDGPKHVGKKYVNMKLIDFGCRSRGSSADGGKAKIRGDAYLSLLLFESDSFDVLTKDDGTKEKVYRGGSRGAFERMSKLREGAVVALLNPKILKPFQRSADTPHPTENILALTPESDASIAVIGYAQDLGRCSAMKRDGTRCGSWCDKRVSEVCDFHIQTAVQRARASRPEFSVGTSGMTSSAKKKPAYDPARQWGLKPETQASSATYVVSGHVISGGESQSMYIGETVGREAQAKAARKLAADSDKALQRLLSRDREGTKALVSAREFAKRKAEAAKDQGKRGSKGKVKDKGKGKMDSDSKEPQTTKSGAAMGESGEPATKKNGYSAELIKQLGFDPSAKDGRPGRDANVQSKLDALAAIQAKRKIELGRAGKRLSCVRRPDESGLARAKDEVDASGEPRRISDLESDDDELEKEEVAAFGRAVGLEEAMVDLDGSDSES</sequence>
<feature type="compositionally biased region" description="Basic and acidic residues" evidence="2">
    <location>
        <begin position="263"/>
        <end position="277"/>
    </location>
</feature>
<feature type="region of interest" description="Disordered" evidence="2">
    <location>
        <begin position="258"/>
        <end position="308"/>
    </location>
</feature>
<dbReference type="GO" id="GO:0043596">
    <property type="term" value="C:nuclear replication fork"/>
    <property type="evidence" value="ECO:0007669"/>
    <property type="project" value="TreeGrafter"/>
</dbReference>
<dbReference type="EMBL" id="ML122252">
    <property type="protein sequence ID" value="RPD65157.1"/>
    <property type="molecule type" value="Genomic_DNA"/>
</dbReference>
<feature type="region of interest" description="Disordered" evidence="2">
    <location>
        <begin position="682"/>
        <end position="716"/>
    </location>
</feature>
<dbReference type="PANTHER" id="PTHR13454:SF11">
    <property type="entry name" value="PROTEIN MCM10 HOMOLOG"/>
    <property type="match status" value="1"/>
</dbReference>
<dbReference type="GO" id="GO:0003697">
    <property type="term" value="F:single-stranded DNA binding"/>
    <property type="evidence" value="ECO:0007669"/>
    <property type="project" value="InterPro"/>
</dbReference>
<dbReference type="InterPro" id="IPR012340">
    <property type="entry name" value="NA-bd_OB-fold"/>
</dbReference>
<name>A0A5C2SPX9_9APHY</name>
<accession>A0A5C2SPX9</accession>
<comment type="similarity">
    <text evidence="1">Belongs to the MCM10 family.</text>
</comment>
<reference evidence="4" key="1">
    <citation type="journal article" date="2018" name="Genome Biol. Evol.">
        <title>Genomics and development of Lentinus tigrinus, a white-rot wood-decaying mushroom with dimorphic fruiting bodies.</title>
        <authorList>
            <person name="Wu B."/>
            <person name="Xu Z."/>
            <person name="Knudson A."/>
            <person name="Carlson A."/>
            <person name="Chen N."/>
            <person name="Kovaka S."/>
            <person name="LaButti K."/>
            <person name="Lipzen A."/>
            <person name="Pennachio C."/>
            <person name="Riley R."/>
            <person name="Schakwitz W."/>
            <person name="Umezawa K."/>
            <person name="Ohm R.A."/>
            <person name="Grigoriev I.V."/>
            <person name="Nagy L.G."/>
            <person name="Gibbons J."/>
            <person name="Hibbett D."/>
        </authorList>
    </citation>
    <scope>NUCLEOTIDE SEQUENCE [LARGE SCALE GENOMIC DNA]</scope>
    <source>
        <strain evidence="4">ALCF2SS1-6</strain>
    </source>
</reference>
<dbReference type="Proteomes" id="UP000313359">
    <property type="component" value="Unassembled WGS sequence"/>
</dbReference>
<feature type="region of interest" description="Disordered" evidence="2">
    <location>
        <begin position="575"/>
        <end position="652"/>
    </location>
</feature>
<protein>
    <recommendedName>
        <fullName evidence="3">Zinc finger Mcm10/DnaG-type domain-containing protein</fullName>
    </recommendedName>
</protein>
<feature type="compositionally biased region" description="Acidic residues" evidence="2">
    <location>
        <begin position="707"/>
        <end position="716"/>
    </location>
</feature>
<feature type="compositionally biased region" description="Basic and acidic residues" evidence="2">
    <location>
        <begin position="682"/>
        <end position="706"/>
    </location>
</feature>
<dbReference type="Gene3D" id="2.40.50.140">
    <property type="entry name" value="Nucleic acid-binding proteins"/>
    <property type="match status" value="1"/>
</dbReference>
<dbReference type="PANTHER" id="PTHR13454">
    <property type="entry name" value="PROTEIN MCM10 HOMOLOG"/>
    <property type="match status" value="1"/>
</dbReference>
<evidence type="ECO:0000313" key="5">
    <source>
        <dbReference type="Proteomes" id="UP000313359"/>
    </source>
</evidence>
<keyword evidence="5" id="KW-1185">Reference proteome</keyword>
<feature type="compositionally biased region" description="Basic and acidic residues" evidence="2">
    <location>
        <begin position="148"/>
        <end position="158"/>
    </location>
</feature>